<accession>A0A7N2MQF9</accession>
<keyword evidence="4" id="KW-1185">Reference proteome</keyword>
<reference evidence="3" key="2">
    <citation type="submission" date="2021-01" db="UniProtKB">
        <authorList>
            <consortium name="EnsemblPlants"/>
        </authorList>
    </citation>
    <scope>IDENTIFICATION</scope>
</reference>
<evidence type="ECO:0000313" key="3">
    <source>
        <dbReference type="EnsemblPlants" id="QL10p027003:mrna"/>
    </source>
</evidence>
<dbReference type="Proteomes" id="UP000594261">
    <property type="component" value="Chromosome 10"/>
</dbReference>
<proteinExistence type="predicted"/>
<reference evidence="3 4" key="1">
    <citation type="journal article" date="2016" name="G3 (Bethesda)">
        <title>First Draft Assembly and Annotation of the Genome of a California Endemic Oak Quercus lobata Nee (Fagaceae).</title>
        <authorList>
            <person name="Sork V.L."/>
            <person name="Fitz-Gibbon S.T."/>
            <person name="Puiu D."/>
            <person name="Crepeau M."/>
            <person name="Gugger P.F."/>
            <person name="Sherman R."/>
            <person name="Stevens K."/>
            <person name="Langley C.H."/>
            <person name="Pellegrini M."/>
            <person name="Salzberg S.L."/>
        </authorList>
    </citation>
    <scope>NUCLEOTIDE SEQUENCE [LARGE SCALE GENOMIC DNA]</scope>
    <source>
        <strain evidence="3 4">cv. SW786</strain>
    </source>
</reference>
<name>A0A7N2MQF9_QUELO</name>
<sequence>MAAATFNPKTQTYTSPRPPIHLPTNPSLSLTSFLFQNSSSSPTRPRSHRRQFRRNPNLLPTQAPGLQARPLSTPSQRSHKRRRPHRIENDAVLVITNANSEWSETIQNLISPTSQKPPISLSPTSSSSSSFLSLIASTSSACSKLCIIDATPNISEGKSQVALEILTRLARFSNPTGNSEERLMSYWVSALKSINEIFDYSHVPGRAVLHRGRHRHGARATTSGHRINLLLWCRRNTGCE</sequence>
<dbReference type="AlphaFoldDB" id="A0A7N2MQF9"/>
<protein>
    <submittedName>
        <fullName evidence="3">Uncharacterized protein</fullName>
    </submittedName>
</protein>
<dbReference type="EMBL" id="LRBV02000010">
    <property type="status" value="NOT_ANNOTATED_CDS"/>
    <property type="molecule type" value="Genomic_DNA"/>
</dbReference>
<feature type="region of interest" description="Disordered" evidence="2">
    <location>
        <begin position="1"/>
        <end position="89"/>
    </location>
</feature>
<dbReference type="InParanoid" id="A0A7N2MQF9"/>
<dbReference type="PANTHER" id="PTHR24014:SF4">
    <property type="entry name" value="2-OXOGLUTARATE AND IRON-DEPENDENT OXYGENASE DOMAIN-CONTAINING PROTEIN 2"/>
    <property type="match status" value="1"/>
</dbReference>
<evidence type="ECO:0000256" key="1">
    <source>
        <dbReference type="ARBA" id="ARBA00022896"/>
    </source>
</evidence>
<keyword evidence="1" id="KW-0847">Vitamin C</keyword>
<dbReference type="GO" id="GO:0031418">
    <property type="term" value="F:L-ascorbic acid binding"/>
    <property type="evidence" value="ECO:0007669"/>
    <property type="project" value="UniProtKB-KW"/>
</dbReference>
<feature type="compositionally biased region" description="Polar residues" evidence="2">
    <location>
        <begin position="24"/>
        <end position="37"/>
    </location>
</feature>
<evidence type="ECO:0000256" key="2">
    <source>
        <dbReference type="SAM" id="MobiDB-lite"/>
    </source>
</evidence>
<evidence type="ECO:0000313" key="4">
    <source>
        <dbReference type="Proteomes" id="UP000594261"/>
    </source>
</evidence>
<organism evidence="3 4">
    <name type="scientific">Quercus lobata</name>
    <name type="common">Valley oak</name>
    <dbReference type="NCBI Taxonomy" id="97700"/>
    <lineage>
        <taxon>Eukaryota</taxon>
        <taxon>Viridiplantae</taxon>
        <taxon>Streptophyta</taxon>
        <taxon>Embryophyta</taxon>
        <taxon>Tracheophyta</taxon>
        <taxon>Spermatophyta</taxon>
        <taxon>Magnoliopsida</taxon>
        <taxon>eudicotyledons</taxon>
        <taxon>Gunneridae</taxon>
        <taxon>Pentapetalae</taxon>
        <taxon>rosids</taxon>
        <taxon>fabids</taxon>
        <taxon>Fagales</taxon>
        <taxon>Fagaceae</taxon>
        <taxon>Quercus</taxon>
    </lineage>
</organism>
<dbReference type="EnsemblPlants" id="QL10p027003:mrna">
    <property type="protein sequence ID" value="QL10p027003:mrna"/>
    <property type="gene ID" value="QL10p027003"/>
</dbReference>
<dbReference type="PANTHER" id="PTHR24014">
    <property type="entry name" value="2-OXOGLUTARATE AND IRON-DEPENDENT OXYGENASE DOMAIN-CONTAINING PROTEIN 2"/>
    <property type="match status" value="1"/>
</dbReference>
<dbReference type="Gramene" id="QL10p027003:mrna">
    <property type="protein sequence ID" value="QL10p027003:mrna"/>
    <property type="gene ID" value="QL10p027003"/>
</dbReference>